<reference evidence="2" key="1">
    <citation type="submission" date="2022-01" db="EMBL/GenBank/DDBJ databases">
        <authorList>
            <person name="Criscuolo A."/>
        </authorList>
    </citation>
    <scope>NUCLEOTIDE SEQUENCE</scope>
    <source>
        <strain evidence="2">CIP111893</strain>
    </source>
</reference>
<protein>
    <recommendedName>
        <fullName evidence="1">ATP-grasp domain-containing protein</fullName>
    </recommendedName>
</protein>
<feature type="domain" description="ATP-grasp" evidence="1">
    <location>
        <begin position="136"/>
        <end position="292"/>
    </location>
</feature>
<sequence>MRILFCSDPMNRREVDADYREEYECARNAGFKVDLINLEELIEGNPVRAIRSIPAADNVERAIYRGWMMKPMHYELLYECLKRNNIMLITDNLAYRNCHHLPESYPVIKEYTPGTVWLHEEDLNDSIKLEQALQCFGQSPIMIKDFVKSQKHHWHEACFVPDASDLNHVQRVLEKFLELQGTGLNEGIVFRAYVKLAHLTDHSISGMPLSKEYRVFYFEGQPIFLVNYWDEGKYDETAPQLSAFNQVAEQVNSPFFTMDLAQTDSGDWIIVELGDAQVSGLPDHADIENFYTLLKRFFSAHS</sequence>
<evidence type="ECO:0000313" key="3">
    <source>
        <dbReference type="Proteomes" id="UP000838686"/>
    </source>
</evidence>
<evidence type="ECO:0000313" key="2">
    <source>
        <dbReference type="EMBL" id="CAH1218527.1"/>
    </source>
</evidence>
<evidence type="ECO:0000259" key="1">
    <source>
        <dbReference type="Pfam" id="PF14243"/>
    </source>
</evidence>
<comment type="caution">
    <text evidence="2">The sequence shown here is derived from an EMBL/GenBank/DDBJ whole genome shotgun (WGS) entry which is preliminary data.</text>
</comment>
<proteinExistence type="predicted"/>
<organism evidence="2 3">
    <name type="scientific">Paenibacillus plantiphilus</name>
    <dbReference type="NCBI Taxonomy" id="2905650"/>
    <lineage>
        <taxon>Bacteria</taxon>
        <taxon>Bacillati</taxon>
        <taxon>Bacillota</taxon>
        <taxon>Bacilli</taxon>
        <taxon>Bacillales</taxon>
        <taxon>Paenibacillaceae</taxon>
        <taxon>Paenibacillus</taxon>
    </lineage>
</organism>
<dbReference type="InterPro" id="IPR025643">
    <property type="entry name" value="R2K_3"/>
</dbReference>
<gene>
    <name evidence="2" type="ORF">PAECIP111893_04438</name>
</gene>
<name>A0ABN8H044_9BACL</name>
<dbReference type="EMBL" id="CAKMMF010000031">
    <property type="protein sequence ID" value="CAH1218527.1"/>
    <property type="molecule type" value="Genomic_DNA"/>
</dbReference>
<dbReference type="Proteomes" id="UP000838686">
    <property type="component" value="Unassembled WGS sequence"/>
</dbReference>
<dbReference type="RefSeq" id="WP_236344895.1">
    <property type="nucleotide sequence ID" value="NZ_CAKMMF010000031.1"/>
</dbReference>
<dbReference type="Pfam" id="PF14243">
    <property type="entry name" value="R2K_3"/>
    <property type="match status" value="1"/>
</dbReference>
<accession>A0ABN8H044</accession>
<keyword evidence="3" id="KW-1185">Reference proteome</keyword>